<dbReference type="SUPFAM" id="SSF50104">
    <property type="entry name" value="Translation proteins SH3-like domain"/>
    <property type="match status" value="1"/>
</dbReference>
<dbReference type="GO" id="GO:0006354">
    <property type="term" value="P:DNA-templated transcription elongation"/>
    <property type="evidence" value="ECO:0007669"/>
    <property type="project" value="InterPro"/>
</dbReference>
<dbReference type="SUPFAM" id="SSF82679">
    <property type="entry name" value="N-utilization substance G protein NusG, N-terminal domain"/>
    <property type="match status" value="1"/>
</dbReference>
<proteinExistence type="predicted"/>
<dbReference type="InterPro" id="IPR036735">
    <property type="entry name" value="NGN_dom_sf"/>
</dbReference>
<dbReference type="EMBL" id="LAZR01031909">
    <property type="protein sequence ID" value="KKL52394.1"/>
    <property type="molecule type" value="Genomic_DNA"/>
</dbReference>
<protein>
    <recommendedName>
        <fullName evidence="5">NusG-like N-terminal domain-containing protein</fullName>
    </recommendedName>
</protein>
<evidence type="ECO:0000313" key="4">
    <source>
        <dbReference type="EMBL" id="KKL52394.1"/>
    </source>
</evidence>
<dbReference type="InterPro" id="IPR005824">
    <property type="entry name" value="KOW"/>
</dbReference>
<reference evidence="4" key="1">
    <citation type="journal article" date="2015" name="Nature">
        <title>Complex archaea that bridge the gap between prokaryotes and eukaryotes.</title>
        <authorList>
            <person name="Spang A."/>
            <person name="Saw J.H."/>
            <person name="Jorgensen S.L."/>
            <person name="Zaremba-Niedzwiedzka K."/>
            <person name="Martijn J."/>
            <person name="Lind A.E."/>
            <person name="van Eijk R."/>
            <person name="Schleper C."/>
            <person name="Guy L."/>
            <person name="Ettema T.J."/>
        </authorList>
    </citation>
    <scope>NUCLEOTIDE SEQUENCE</scope>
</reference>
<organism evidence="4">
    <name type="scientific">marine sediment metagenome</name>
    <dbReference type="NCBI Taxonomy" id="412755"/>
    <lineage>
        <taxon>unclassified sequences</taxon>
        <taxon>metagenomes</taxon>
        <taxon>ecological metagenomes</taxon>
    </lineage>
</organism>
<feature type="domain" description="KOW" evidence="2">
    <location>
        <begin position="117"/>
        <end position="140"/>
    </location>
</feature>
<evidence type="ECO:0000259" key="2">
    <source>
        <dbReference type="Pfam" id="PF00467"/>
    </source>
</evidence>
<dbReference type="CDD" id="cd06091">
    <property type="entry name" value="KOW_NusG"/>
    <property type="match status" value="1"/>
</dbReference>
<dbReference type="AlphaFoldDB" id="A0A0F9CT57"/>
<feature type="domain" description="NusG-like N-terminal" evidence="3">
    <location>
        <begin position="3"/>
        <end position="92"/>
    </location>
</feature>
<dbReference type="Pfam" id="PF02357">
    <property type="entry name" value="NusG"/>
    <property type="match status" value="1"/>
</dbReference>
<gene>
    <name evidence="4" type="ORF">LCGC14_2285880</name>
</gene>
<sequence>MLDWHVVQSKPGKQQLVRAYNHLVRQKFETFLPWCWQKRKWRAAEKVPLFPYYLFVQAKDEWRAINSTSGVLRLLTIDDRPAVIKSSIVEKLQRQSDAHQGAVRLAETFRRRYVTTDKVKIIDGPFKSHVGEVVDVYSKEGRERFLLDIIGAPGQVWVDENDLAQ</sequence>
<dbReference type="Gene3D" id="3.30.70.940">
    <property type="entry name" value="NusG, N-terminal domain"/>
    <property type="match status" value="1"/>
</dbReference>
<evidence type="ECO:0008006" key="5">
    <source>
        <dbReference type="Google" id="ProtNLM"/>
    </source>
</evidence>
<accession>A0A0F9CT57</accession>
<evidence type="ECO:0000256" key="1">
    <source>
        <dbReference type="ARBA" id="ARBA00023163"/>
    </source>
</evidence>
<keyword evidence="1" id="KW-0804">Transcription</keyword>
<dbReference type="InterPro" id="IPR006645">
    <property type="entry name" value="NGN-like_dom"/>
</dbReference>
<dbReference type="Pfam" id="PF00467">
    <property type="entry name" value="KOW"/>
    <property type="match status" value="1"/>
</dbReference>
<comment type="caution">
    <text evidence="4">The sequence shown here is derived from an EMBL/GenBank/DDBJ whole genome shotgun (WGS) entry which is preliminary data.</text>
</comment>
<dbReference type="InterPro" id="IPR008991">
    <property type="entry name" value="Translation_prot_SH3-like_sf"/>
</dbReference>
<evidence type="ECO:0000259" key="3">
    <source>
        <dbReference type="Pfam" id="PF02357"/>
    </source>
</evidence>
<name>A0A0F9CT57_9ZZZZ</name>